<dbReference type="InterPro" id="IPR000192">
    <property type="entry name" value="Aminotrans_V_dom"/>
</dbReference>
<keyword evidence="3" id="KW-0032">Aminotransferase</keyword>
<evidence type="ECO:0000256" key="1">
    <source>
        <dbReference type="ARBA" id="ARBA00022898"/>
    </source>
</evidence>
<keyword evidence="1" id="KW-0663">Pyridoxal phosphate</keyword>
<dbReference type="Pfam" id="PF00266">
    <property type="entry name" value="Aminotran_5"/>
    <property type="match status" value="1"/>
</dbReference>
<organism evidence="3 4">
    <name type="scientific">Colwellia maritima</name>
    <dbReference type="NCBI Taxonomy" id="2912588"/>
    <lineage>
        <taxon>Bacteria</taxon>
        <taxon>Pseudomonadati</taxon>
        <taxon>Pseudomonadota</taxon>
        <taxon>Gammaproteobacteria</taxon>
        <taxon>Alteromonadales</taxon>
        <taxon>Colwelliaceae</taxon>
        <taxon>Colwellia</taxon>
    </lineage>
</organism>
<dbReference type="Proteomes" id="UP001139646">
    <property type="component" value="Unassembled WGS sequence"/>
</dbReference>
<sequence>MSLEQHFQQFRQHIIGQDLVHEINGKPQKIFYADWTASGRLYQPIETYITRILGPYVANTHTETNLTGSTMTSAYHDAQKVIKRHVNACDNDILITSGAGMTDVVNKFQRILGLRIPERMADQVIFSEEDKPVVFITHMEHHSNQTTWYECDVTLEIVASDNNGLPSLENLVTLLEQYKNRKVKIGTFTACSNVTGIKTPYHQLAEIMHEHGGLCFVDFACSAPYVDIDMHPVNKSQALDAIFFSPHKFLGGPGSSGVLIFNKMLYKNKVPDHPGGGTVTWTNPWGAHSFFHNIEIREDGGTPGFLQCIRTALAIKVKEAMGTANIAAREQELIDFVMAELKKNEHVNMLEPAITDRLAIVSFYITNVHYNLVVRLLNDKFGIQTRGGCSCAGTYGHILLNVDHDKSQQITQQIDDGDYCEKPGLDSRFFSSNNY</sequence>
<gene>
    <name evidence="3" type="ORF">L3081_05225</name>
</gene>
<dbReference type="Gene3D" id="3.90.1150.10">
    <property type="entry name" value="Aspartate Aminotransferase, domain 1"/>
    <property type="match status" value="1"/>
</dbReference>
<proteinExistence type="predicted"/>
<dbReference type="EMBL" id="JAKKSL010000001">
    <property type="protein sequence ID" value="MCI2282898.1"/>
    <property type="molecule type" value="Genomic_DNA"/>
</dbReference>
<dbReference type="InterPro" id="IPR015421">
    <property type="entry name" value="PyrdxlP-dep_Trfase_major"/>
</dbReference>
<dbReference type="Gene3D" id="3.40.640.10">
    <property type="entry name" value="Type I PLP-dependent aspartate aminotransferase-like (Major domain)"/>
    <property type="match status" value="1"/>
</dbReference>
<evidence type="ECO:0000313" key="4">
    <source>
        <dbReference type="Proteomes" id="UP001139646"/>
    </source>
</evidence>
<keyword evidence="4" id="KW-1185">Reference proteome</keyword>
<dbReference type="InterPro" id="IPR015424">
    <property type="entry name" value="PyrdxlP-dep_Trfase"/>
</dbReference>
<name>A0ABS9WY14_9GAMM</name>
<dbReference type="PANTHER" id="PTHR43586:SF8">
    <property type="entry name" value="CYSTEINE DESULFURASE 1, CHLOROPLASTIC"/>
    <property type="match status" value="1"/>
</dbReference>
<evidence type="ECO:0000313" key="3">
    <source>
        <dbReference type="EMBL" id="MCI2282898.1"/>
    </source>
</evidence>
<dbReference type="PANTHER" id="PTHR43586">
    <property type="entry name" value="CYSTEINE DESULFURASE"/>
    <property type="match status" value="1"/>
</dbReference>
<dbReference type="RefSeq" id="WP_242283975.1">
    <property type="nucleotide sequence ID" value="NZ_JAKKSL010000001.1"/>
</dbReference>
<dbReference type="SUPFAM" id="SSF53383">
    <property type="entry name" value="PLP-dependent transferases"/>
    <property type="match status" value="1"/>
</dbReference>
<evidence type="ECO:0000259" key="2">
    <source>
        <dbReference type="Pfam" id="PF00266"/>
    </source>
</evidence>
<dbReference type="InterPro" id="IPR015422">
    <property type="entry name" value="PyrdxlP-dep_Trfase_small"/>
</dbReference>
<dbReference type="GO" id="GO:0008483">
    <property type="term" value="F:transaminase activity"/>
    <property type="evidence" value="ECO:0007669"/>
    <property type="project" value="UniProtKB-KW"/>
</dbReference>
<keyword evidence="3" id="KW-0808">Transferase</keyword>
<feature type="domain" description="Aminotransferase class V" evidence="2">
    <location>
        <begin position="32"/>
        <end position="394"/>
    </location>
</feature>
<accession>A0ABS9WY14</accession>
<protein>
    <submittedName>
        <fullName evidence="3">Aminotransferase class V-fold PLP-dependent enzyme</fullName>
    </submittedName>
</protein>
<comment type="caution">
    <text evidence="3">The sequence shown here is derived from an EMBL/GenBank/DDBJ whole genome shotgun (WGS) entry which is preliminary data.</text>
</comment>
<reference evidence="3" key="1">
    <citation type="submission" date="2022-01" db="EMBL/GenBank/DDBJ databases">
        <title>Colwellia maritima, isolated from seawater.</title>
        <authorList>
            <person name="Kristyanto S."/>
            <person name="Jung J."/>
            <person name="Jeon C.O."/>
        </authorList>
    </citation>
    <scope>NUCLEOTIDE SEQUENCE</scope>
    <source>
        <strain evidence="3">MSW7</strain>
    </source>
</reference>